<evidence type="ECO:0000313" key="4">
    <source>
        <dbReference type="Proteomes" id="UP001337655"/>
    </source>
</evidence>
<accession>A0AAV9P5B8</accession>
<keyword evidence="4" id="KW-1185">Reference proteome</keyword>
<sequence>MPSPTLTKLLDPNIDTIINPFVPHNQVRHFPTPIAHFLGYRKTPSKEPPSTVQWLNTVLATVAGICVVGAVYNYAPGVAQYNPPTIVASLGASAVLDYNTVRSPLAQPRNSIVGHTIAAIVGTGISKAFQHAPSFFANYGWVAAAVACAASSVAMSMTNTVHPPGGATAILACTDATVIALGWMFPALMLLASVLMVAVACVFNNVARQYPVFWWTPEEVGRKLPRWSKEEYAQDEESEAEMKKVDSGSDHTLAHELSNNVEFEEGLWEIRVEPYKIRMPHQLQLSDEEVELLKQLQARVRMHSEVN</sequence>
<evidence type="ECO:0000256" key="1">
    <source>
        <dbReference type="SAM" id="Phobius"/>
    </source>
</evidence>
<dbReference type="Proteomes" id="UP001337655">
    <property type="component" value="Unassembled WGS sequence"/>
</dbReference>
<feature type="domain" description="HPP transmembrane region" evidence="2">
    <location>
        <begin position="48"/>
        <end position="211"/>
    </location>
</feature>
<feature type="transmembrane region" description="Helical" evidence="1">
    <location>
        <begin position="54"/>
        <end position="75"/>
    </location>
</feature>
<dbReference type="EMBL" id="JAVRRT010000014">
    <property type="protein sequence ID" value="KAK5166288.1"/>
    <property type="molecule type" value="Genomic_DNA"/>
</dbReference>
<organism evidence="3 4">
    <name type="scientific">Saxophila tyrrhenica</name>
    <dbReference type="NCBI Taxonomy" id="1690608"/>
    <lineage>
        <taxon>Eukaryota</taxon>
        <taxon>Fungi</taxon>
        <taxon>Dikarya</taxon>
        <taxon>Ascomycota</taxon>
        <taxon>Pezizomycotina</taxon>
        <taxon>Dothideomycetes</taxon>
        <taxon>Dothideomycetidae</taxon>
        <taxon>Mycosphaerellales</taxon>
        <taxon>Extremaceae</taxon>
        <taxon>Saxophila</taxon>
    </lineage>
</organism>
<dbReference type="PANTHER" id="PTHR33741:SF5">
    <property type="entry name" value="TRANSMEMBRANE PROTEIN DDB_G0269096-RELATED"/>
    <property type="match status" value="1"/>
</dbReference>
<feature type="transmembrane region" description="Helical" evidence="1">
    <location>
        <begin position="136"/>
        <end position="158"/>
    </location>
</feature>
<dbReference type="Pfam" id="PF04982">
    <property type="entry name" value="TM_HPP"/>
    <property type="match status" value="1"/>
</dbReference>
<dbReference type="AlphaFoldDB" id="A0AAV9P5B8"/>
<reference evidence="3 4" key="1">
    <citation type="submission" date="2023-08" db="EMBL/GenBank/DDBJ databases">
        <title>Black Yeasts Isolated from many extreme environments.</title>
        <authorList>
            <person name="Coleine C."/>
            <person name="Stajich J.E."/>
            <person name="Selbmann L."/>
        </authorList>
    </citation>
    <scope>NUCLEOTIDE SEQUENCE [LARGE SCALE GENOMIC DNA]</scope>
    <source>
        <strain evidence="3 4">CCFEE 5935</strain>
    </source>
</reference>
<protein>
    <recommendedName>
        <fullName evidence="2">HPP transmembrane region domain-containing protein</fullName>
    </recommendedName>
</protein>
<dbReference type="GeneID" id="89929882"/>
<evidence type="ECO:0000259" key="2">
    <source>
        <dbReference type="Pfam" id="PF04982"/>
    </source>
</evidence>
<name>A0AAV9P5B8_9PEZI</name>
<comment type="caution">
    <text evidence="3">The sequence shown here is derived from an EMBL/GenBank/DDBJ whole genome shotgun (WGS) entry which is preliminary data.</text>
</comment>
<proteinExistence type="predicted"/>
<dbReference type="InterPro" id="IPR058581">
    <property type="entry name" value="TM_HPP"/>
</dbReference>
<evidence type="ECO:0000313" key="3">
    <source>
        <dbReference type="EMBL" id="KAK5166288.1"/>
    </source>
</evidence>
<dbReference type="InterPro" id="IPR007065">
    <property type="entry name" value="HPP"/>
</dbReference>
<gene>
    <name evidence="3" type="ORF">LTR77_008549</name>
</gene>
<dbReference type="PANTHER" id="PTHR33741">
    <property type="entry name" value="TRANSMEMBRANE PROTEIN DDB_G0269096-RELATED"/>
    <property type="match status" value="1"/>
</dbReference>
<keyword evidence="1" id="KW-1133">Transmembrane helix</keyword>
<feature type="transmembrane region" description="Helical" evidence="1">
    <location>
        <begin position="178"/>
        <end position="203"/>
    </location>
</feature>
<keyword evidence="1" id="KW-0812">Transmembrane</keyword>
<keyword evidence="1" id="KW-0472">Membrane</keyword>
<dbReference type="RefSeq" id="XP_064656241.1">
    <property type="nucleotide sequence ID" value="XM_064805781.1"/>
</dbReference>